<evidence type="ECO:0000313" key="1">
    <source>
        <dbReference type="EMBL" id="CEA13349.1"/>
    </source>
</evidence>
<organism evidence="1">
    <name type="scientific">Methanobacterium formicicum</name>
    <dbReference type="NCBI Taxonomy" id="2162"/>
    <lineage>
        <taxon>Archaea</taxon>
        <taxon>Methanobacteriati</taxon>
        <taxon>Methanobacteriota</taxon>
        <taxon>Methanomada group</taxon>
        <taxon>Methanobacteria</taxon>
        <taxon>Methanobacteriales</taxon>
        <taxon>Methanobacteriaceae</taxon>
        <taxon>Methanobacterium</taxon>
    </lineage>
</organism>
<gene>
    <name evidence="1" type="ORF">DSM1535_1004</name>
</gene>
<reference evidence="1" key="1">
    <citation type="submission" date="2014-08" db="EMBL/GenBank/DDBJ databases">
        <authorList>
            <person name="Wibberg D."/>
        </authorList>
    </citation>
    <scope>NUCLEOTIDE SEQUENCE</scope>
</reference>
<proteinExistence type="predicted"/>
<name>A0A090I2Z5_METFO</name>
<dbReference type="AlphaFoldDB" id="A0A090I2Z5"/>
<dbReference type="KEGG" id="mfi:DSM1535_1004"/>
<accession>A0A090I2Z5</accession>
<evidence type="ECO:0008006" key="2">
    <source>
        <dbReference type="Google" id="ProtNLM"/>
    </source>
</evidence>
<protein>
    <recommendedName>
        <fullName evidence="2">HEPN domain-containing protein</fullName>
    </recommendedName>
</protein>
<dbReference type="RefSeq" id="WP_048072572.1">
    <property type="nucleotide sequence ID" value="NZ_DAISQW010000036.1"/>
</dbReference>
<dbReference type="EMBL" id="LN515531">
    <property type="protein sequence ID" value="CEA13349.1"/>
    <property type="molecule type" value="Genomic_DNA"/>
</dbReference>
<sequence length="128" mass="14930">MVSEKIHLRNAREKVLTLYDSVEKDRLSVVGDMAFKVAEESVHAFESREDPYATHRRSGTFYLVKTRFRDDERKCFRRLHRIYERLGYGGSNGDLAQEAVSCMEKIVRRVEGELDVKILPDKLPEKNP</sequence>